<dbReference type="EMBL" id="CP001696">
    <property type="protein sequence ID" value="ACV24272.1"/>
    <property type="molecule type" value="Genomic_DNA"/>
</dbReference>
<evidence type="ECO:0008006" key="4">
    <source>
        <dbReference type="Google" id="ProtNLM"/>
    </source>
</evidence>
<keyword evidence="1" id="KW-1133">Transmembrane helix</keyword>
<dbReference type="HOGENOM" id="CLU_083802_0_0_2"/>
<reference evidence="2" key="1">
    <citation type="submission" date="2009-08" db="EMBL/GenBank/DDBJ databases">
        <title>Complete sequence of chromosome of Methanocaldococcus fervens AG86.</title>
        <authorList>
            <consortium name="US DOE Joint Genome Institute"/>
            <person name="Lucas S."/>
            <person name="Copeland A."/>
            <person name="Lapidus A."/>
            <person name="Glavina del Rio T."/>
            <person name="Tice H."/>
            <person name="Bruce D."/>
            <person name="Goodwin L."/>
            <person name="Pitluck S."/>
            <person name="Chertkov O."/>
            <person name="Detter J.C."/>
            <person name="Han C."/>
            <person name="Tapia R."/>
            <person name="Larimer F."/>
            <person name="Land M."/>
            <person name="Hauser L."/>
            <person name="Kyrpides N."/>
            <person name="Ovchinnikova G."/>
            <person name="Lupa-Sieprawska M."/>
            <person name="Whitman W.B."/>
        </authorList>
    </citation>
    <scope>NUCLEOTIDE SEQUENCE [LARGE SCALE GENOMIC DNA]</scope>
    <source>
        <strain evidence="2">AG86</strain>
    </source>
</reference>
<keyword evidence="1" id="KW-0472">Membrane</keyword>
<sequence length="254" mass="28819">MLGLISAIVGAMSGASVGFMQLFIERNSHDIFHFIMSFIESFWIIFVIWVIASIFISSYYVRVMKTTVEGLNKAPDWDKIDDLFIKGLCYIIGLILLAFIFLIIPIALYLFSSILASINETAGLIFILLTTLFFILSIIILWFYSKLAEVNYSVRGFLGFFEFGKIFEMISLKYIILLIVIAIIELVISLIVVVPLDTIGTFLLVLAYTNKNITALYIAIKNIVLCVINICNFYLAVFSIRAVALYYKDRKGIE</sequence>
<feature type="transmembrane region" description="Helical" evidence="1">
    <location>
        <begin position="216"/>
        <end position="247"/>
    </location>
</feature>
<proteinExistence type="predicted"/>
<evidence type="ECO:0000313" key="2">
    <source>
        <dbReference type="EMBL" id="ACV24272.1"/>
    </source>
</evidence>
<accession>C7P6U0</accession>
<keyword evidence="3" id="KW-1185">Reference proteome</keyword>
<feature type="transmembrane region" description="Helical" evidence="1">
    <location>
        <begin position="123"/>
        <end position="144"/>
    </location>
</feature>
<feature type="transmembrane region" description="Helical" evidence="1">
    <location>
        <begin position="88"/>
        <end position="111"/>
    </location>
</feature>
<dbReference type="STRING" id="573064.Mefer_0446"/>
<dbReference type="eggNOG" id="arCOG02880">
    <property type="taxonomic scope" value="Archaea"/>
</dbReference>
<name>C7P6U0_METFA</name>
<dbReference type="KEGG" id="mfe:Mefer_0446"/>
<gene>
    <name evidence="2" type="ordered locus">Mefer_0446</name>
</gene>
<dbReference type="Pfam" id="PF13197">
    <property type="entry name" value="DUF4013"/>
    <property type="match status" value="1"/>
</dbReference>
<keyword evidence="1" id="KW-0812">Transmembrane</keyword>
<dbReference type="Proteomes" id="UP000001495">
    <property type="component" value="Chromosome"/>
</dbReference>
<feature type="transmembrane region" description="Helical" evidence="1">
    <location>
        <begin position="174"/>
        <end position="196"/>
    </location>
</feature>
<organism evidence="2 3">
    <name type="scientific">Methanocaldococcus fervens (strain DSM 4213 / JCM 15782 / AG86)</name>
    <name type="common">Methanococcus fervens</name>
    <dbReference type="NCBI Taxonomy" id="573064"/>
    <lineage>
        <taxon>Archaea</taxon>
        <taxon>Methanobacteriati</taxon>
        <taxon>Methanobacteriota</taxon>
        <taxon>Methanomada group</taxon>
        <taxon>Methanococci</taxon>
        <taxon>Methanococcales</taxon>
        <taxon>Methanocaldococcaceae</taxon>
        <taxon>Methanocaldococcus</taxon>
    </lineage>
</organism>
<feature type="transmembrane region" description="Helical" evidence="1">
    <location>
        <begin position="31"/>
        <end position="56"/>
    </location>
</feature>
<evidence type="ECO:0000313" key="3">
    <source>
        <dbReference type="Proteomes" id="UP000001495"/>
    </source>
</evidence>
<evidence type="ECO:0000256" key="1">
    <source>
        <dbReference type="SAM" id="Phobius"/>
    </source>
</evidence>
<dbReference type="InterPro" id="IPR025098">
    <property type="entry name" value="DUF4013"/>
</dbReference>
<dbReference type="AlphaFoldDB" id="C7P6U0"/>
<protein>
    <recommendedName>
        <fullName evidence="4">Glycerophosphoryl diester phosphodiesterase membrane domain-containing protein</fullName>
    </recommendedName>
</protein>